<comment type="caution">
    <text evidence="2">The sequence shown here is derived from an EMBL/GenBank/DDBJ whole genome shotgun (WGS) entry which is preliminary data.</text>
</comment>
<accession>A0AAV2T0P6</accession>
<feature type="region of interest" description="Disordered" evidence="1">
    <location>
        <begin position="288"/>
        <end position="313"/>
    </location>
</feature>
<gene>
    <name evidence="2" type="ORF">CDAUBV1_LOCUS1368</name>
</gene>
<feature type="region of interest" description="Disordered" evidence="1">
    <location>
        <begin position="179"/>
        <end position="235"/>
    </location>
</feature>
<organism evidence="2 3">
    <name type="scientific">Calicophoron daubneyi</name>
    <name type="common">Rumen fluke</name>
    <name type="synonym">Paramphistomum daubneyi</name>
    <dbReference type="NCBI Taxonomy" id="300641"/>
    <lineage>
        <taxon>Eukaryota</taxon>
        <taxon>Metazoa</taxon>
        <taxon>Spiralia</taxon>
        <taxon>Lophotrochozoa</taxon>
        <taxon>Platyhelminthes</taxon>
        <taxon>Trematoda</taxon>
        <taxon>Digenea</taxon>
        <taxon>Plagiorchiida</taxon>
        <taxon>Pronocephalata</taxon>
        <taxon>Paramphistomoidea</taxon>
        <taxon>Paramphistomidae</taxon>
        <taxon>Calicophoron</taxon>
    </lineage>
</organism>
<proteinExistence type="predicted"/>
<sequence length="313" mass="35125">MSRVIHSLYCQCIPCDQKRKPDYDSTAWLPLQTLNPQTGTYAICSCDPCVEDVFVEYERRKPQINSLTAKACQDEAQLNACLHLELPVVWIGYFNHLFASLCVVTGSPWYLKPYDEKDPPSGSRLWEATVKARVRFTCPVLNEILSRIYKELKYSIEPSSVQLAHEKISQPIKPVVVQGLQKKQKQTEKTSLSSANKEPPALKNLEIPHSQDARISESNRLRSSPRSKKLDVYASEEEDIDTASEVLAQKVRSLADDTDGDKSTKSDLYSSVIKCPLIKLQPAQRISSPMQRMGSPNSHGLGVVTQSSRNRGC</sequence>
<evidence type="ECO:0000256" key="1">
    <source>
        <dbReference type="SAM" id="MobiDB-lite"/>
    </source>
</evidence>
<evidence type="ECO:0000313" key="2">
    <source>
        <dbReference type="EMBL" id="CAL5129911.1"/>
    </source>
</evidence>
<dbReference type="EMBL" id="CAXLJL010000056">
    <property type="protein sequence ID" value="CAL5129911.1"/>
    <property type="molecule type" value="Genomic_DNA"/>
</dbReference>
<dbReference type="AlphaFoldDB" id="A0AAV2T0P6"/>
<feature type="compositionally biased region" description="Basic and acidic residues" evidence="1">
    <location>
        <begin position="209"/>
        <end position="220"/>
    </location>
</feature>
<name>A0AAV2T0P6_CALDB</name>
<dbReference type="Proteomes" id="UP001497525">
    <property type="component" value="Unassembled WGS sequence"/>
</dbReference>
<protein>
    <submittedName>
        <fullName evidence="2">Uncharacterized protein</fullName>
    </submittedName>
</protein>
<evidence type="ECO:0000313" key="3">
    <source>
        <dbReference type="Proteomes" id="UP001497525"/>
    </source>
</evidence>
<reference evidence="2" key="1">
    <citation type="submission" date="2024-06" db="EMBL/GenBank/DDBJ databases">
        <authorList>
            <person name="Liu X."/>
            <person name="Lenzi L."/>
            <person name="Haldenby T S."/>
            <person name="Uol C."/>
        </authorList>
    </citation>
    <scope>NUCLEOTIDE SEQUENCE</scope>
</reference>